<feature type="compositionally biased region" description="Low complexity" evidence="1">
    <location>
        <begin position="140"/>
        <end position="154"/>
    </location>
</feature>
<sequence length="154" mass="16809">MEPGTGTLSVVRCFSVRASRPCWVTTPPLLRPSTRSCAMFIRMTCGACTSASSTILRMKMRHLRAICASVIRMENTAGCRPVVSWSNATRRVGPAAWLAPSATLARCATLKPPCNNNWPRPSGSISSSKVHRSSLYSRKSSPQLVSSQQVLRTR</sequence>
<dbReference type="EMBL" id="VSSQ01081180">
    <property type="protein sequence ID" value="MPN30168.1"/>
    <property type="molecule type" value="Genomic_DNA"/>
</dbReference>
<dbReference type="AlphaFoldDB" id="A0A645GTK0"/>
<accession>A0A645GTK0</accession>
<evidence type="ECO:0000313" key="2">
    <source>
        <dbReference type="EMBL" id="MPN30168.1"/>
    </source>
</evidence>
<evidence type="ECO:0000256" key="1">
    <source>
        <dbReference type="SAM" id="MobiDB-lite"/>
    </source>
</evidence>
<feature type="region of interest" description="Disordered" evidence="1">
    <location>
        <begin position="118"/>
        <end position="154"/>
    </location>
</feature>
<reference evidence="2" key="1">
    <citation type="submission" date="2019-08" db="EMBL/GenBank/DDBJ databases">
        <authorList>
            <person name="Kucharzyk K."/>
            <person name="Murdoch R.W."/>
            <person name="Higgins S."/>
            <person name="Loffler F."/>
        </authorList>
    </citation>
    <scope>NUCLEOTIDE SEQUENCE</scope>
</reference>
<protein>
    <submittedName>
        <fullName evidence="2">Uncharacterized protein</fullName>
    </submittedName>
</protein>
<proteinExistence type="predicted"/>
<organism evidence="2">
    <name type="scientific">bioreactor metagenome</name>
    <dbReference type="NCBI Taxonomy" id="1076179"/>
    <lineage>
        <taxon>unclassified sequences</taxon>
        <taxon>metagenomes</taxon>
        <taxon>ecological metagenomes</taxon>
    </lineage>
</organism>
<comment type="caution">
    <text evidence="2">The sequence shown here is derived from an EMBL/GenBank/DDBJ whole genome shotgun (WGS) entry which is preliminary data.</text>
</comment>
<name>A0A645GTK0_9ZZZZ</name>
<gene>
    <name evidence="2" type="ORF">SDC9_177626</name>
</gene>
<feature type="compositionally biased region" description="Polar residues" evidence="1">
    <location>
        <begin position="118"/>
        <end position="139"/>
    </location>
</feature>